<feature type="domain" description="Small ribosomal subunit protein uS4 N-terminal" evidence="4">
    <location>
        <begin position="3"/>
        <end position="105"/>
    </location>
</feature>
<accession>I3EFR6</accession>
<organism evidence="5 6">
    <name type="scientific">Nematocida parisii (strain ERTm3)</name>
    <name type="common">Nematode killer fungus</name>
    <dbReference type="NCBI Taxonomy" id="935791"/>
    <lineage>
        <taxon>Eukaryota</taxon>
        <taxon>Fungi</taxon>
        <taxon>Fungi incertae sedis</taxon>
        <taxon>Microsporidia</taxon>
        <taxon>Nematocida</taxon>
    </lineage>
</organism>
<dbReference type="GO" id="GO:0042274">
    <property type="term" value="P:ribosomal small subunit biogenesis"/>
    <property type="evidence" value="ECO:0007669"/>
    <property type="project" value="TreeGrafter"/>
</dbReference>
<keyword evidence="3" id="KW-0687">Ribonucleoprotein</keyword>
<dbReference type="STRING" id="935791.I3EFR6"/>
<proteinExistence type="inferred from homology"/>
<evidence type="ECO:0000256" key="3">
    <source>
        <dbReference type="ARBA" id="ARBA00023274"/>
    </source>
</evidence>
<evidence type="ECO:0000313" key="5">
    <source>
        <dbReference type="EMBL" id="EIJ88063.1"/>
    </source>
</evidence>
<protein>
    <recommendedName>
        <fullName evidence="4">Small ribosomal subunit protein uS4 N-terminal domain-containing protein</fullName>
    </recommendedName>
</protein>
<sequence>MRQLKFHEQKLLKKVDLLEWKGTSTQKEQMTTSKYFIEDRETYVKYNIIVGKIRRLALALAKLNDNEPTKQIITRELTNKLYTLGIINTKTLLECAKVSVGSFCKRRLSTLLPRIDMVQDIKTAVTFIKDGHVKLGIDTITDPSLIITRAMEDYITWRDQSKVKETISAFYEDK</sequence>
<dbReference type="Pfam" id="PF00163">
    <property type="entry name" value="Ribosomal_S4"/>
    <property type="match status" value="1"/>
</dbReference>
<dbReference type="OrthoDB" id="10248812at2759"/>
<reference evidence="5" key="1">
    <citation type="submission" date="2011-01" db="EMBL/GenBank/DDBJ databases">
        <title>The Genome Sequence of Nematocida parisii strain ERTm3.</title>
        <authorList>
            <consortium name="The Broad Institute Genome Sequencing Platform"/>
            <consortium name="The Broad Institute Genome Sequencing Center for Infectious Disease"/>
            <person name="Cuomo C."/>
            <person name="Troemel E."/>
            <person name="Young S.K."/>
            <person name="Zeng Q."/>
            <person name="Gargeya S."/>
            <person name="Fitzgerald M."/>
            <person name="Haas B."/>
            <person name="Abouelleil A."/>
            <person name="Alvarado L."/>
            <person name="Arachchi H.M."/>
            <person name="Berlin A."/>
            <person name="Chapman S.B."/>
            <person name="Gearin G."/>
            <person name="Goldberg J."/>
            <person name="Griggs A."/>
            <person name="Gujja S."/>
            <person name="Hansen M."/>
            <person name="Heiman D."/>
            <person name="Howarth C."/>
            <person name="Larimer J."/>
            <person name="Lui A."/>
            <person name="MacDonald P.J.P."/>
            <person name="McCowen C."/>
            <person name="Montmayeur A."/>
            <person name="Murphy C."/>
            <person name="Neiman D."/>
            <person name="Pearson M."/>
            <person name="Priest M."/>
            <person name="Roberts A."/>
            <person name="Saif S."/>
            <person name="Shea T."/>
            <person name="Sisk P."/>
            <person name="Stolte C."/>
            <person name="Sykes S."/>
            <person name="Wortman J."/>
            <person name="Nusbaum C."/>
            <person name="Birren B."/>
        </authorList>
    </citation>
    <scope>NUCLEOTIDE SEQUENCE</scope>
    <source>
        <strain evidence="5">ERTm3</strain>
    </source>
</reference>
<dbReference type="PANTHER" id="PTHR11831:SF1">
    <property type="entry name" value="U3 SMALL NUCLEOLAR RIBONUCLEOPROTEIN PROTEIN IMP3"/>
    <property type="match status" value="1"/>
</dbReference>
<dbReference type="OMA" id="FRIKHEQ"/>
<dbReference type="FunCoup" id="I3EFR6">
    <property type="interactions" value="77"/>
</dbReference>
<dbReference type="InParanoid" id="I3EFR6"/>
<dbReference type="HOGENOM" id="CLU_097281_0_0_1"/>
<evidence type="ECO:0000256" key="1">
    <source>
        <dbReference type="ARBA" id="ARBA00007465"/>
    </source>
</evidence>
<dbReference type="InterPro" id="IPR022801">
    <property type="entry name" value="Ribosomal_uS4"/>
</dbReference>
<gene>
    <name evidence="5" type="ORF">NEQG_01507</name>
</gene>
<dbReference type="InterPro" id="IPR036986">
    <property type="entry name" value="S4_RNA-bd_sf"/>
</dbReference>
<comment type="similarity">
    <text evidence="1">Belongs to the universal ribosomal protein uS4 family.</text>
</comment>
<name>I3EFR6_NEMP3</name>
<evidence type="ECO:0000313" key="6">
    <source>
        <dbReference type="Proteomes" id="UP000002872"/>
    </source>
</evidence>
<dbReference type="GO" id="GO:0030515">
    <property type="term" value="F:snoRNA binding"/>
    <property type="evidence" value="ECO:0007669"/>
    <property type="project" value="TreeGrafter"/>
</dbReference>
<dbReference type="GO" id="GO:0034457">
    <property type="term" value="C:Mpp10 complex"/>
    <property type="evidence" value="ECO:0007669"/>
    <property type="project" value="TreeGrafter"/>
</dbReference>
<dbReference type="Proteomes" id="UP000002872">
    <property type="component" value="Unassembled WGS sequence"/>
</dbReference>
<evidence type="ECO:0000259" key="4">
    <source>
        <dbReference type="SMART" id="SM01390"/>
    </source>
</evidence>
<dbReference type="EMBL" id="GL870879">
    <property type="protein sequence ID" value="EIJ88063.1"/>
    <property type="molecule type" value="Genomic_DNA"/>
</dbReference>
<dbReference type="GO" id="GO:0019843">
    <property type="term" value="F:rRNA binding"/>
    <property type="evidence" value="ECO:0007669"/>
    <property type="project" value="InterPro"/>
</dbReference>
<dbReference type="Gene3D" id="3.10.290.10">
    <property type="entry name" value="RNA-binding S4 domain"/>
    <property type="match status" value="1"/>
</dbReference>
<keyword evidence="2" id="KW-0694">RNA-binding</keyword>
<keyword evidence="6" id="KW-1185">Reference proteome</keyword>
<dbReference type="InterPro" id="IPR001912">
    <property type="entry name" value="Ribosomal_uS4_N"/>
</dbReference>
<dbReference type="SUPFAM" id="SSF55174">
    <property type="entry name" value="Alpha-L RNA-binding motif"/>
    <property type="match status" value="1"/>
</dbReference>
<dbReference type="GO" id="GO:0006364">
    <property type="term" value="P:rRNA processing"/>
    <property type="evidence" value="ECO:0007669"/>
    <property type="project" value="TreeGrafter"/>
</dbReference>
<dbReference type="PANTHER" id="PTHR11831">
    <property type="entry name" value="30S 40S RIBOSOMAL PROTEIN"/>
    <property type="match status" value="1"/>
</dbReference>
<dbReference type="SMART" id="SM01390">
    <property type="entry name" value="Ribosomal_S4"/>
    <property type="match status" value="1"/>
</dbReference>
<evidence type="ECO:0000256" key="2">
    <source>
        <dbReference type="ARBA" id="ARBA00022884"/>
    </source>
</evidence>
<dbReference type="GO" id="GO:0032040">
    <property type="term" value="C:small-subunit processome"/>
    <property type="evidence" value="ECO:0007669"/>
    <property type="project" value="TreeGrafter"/>
</dbReference>
<dbReference type="VEuPathDB" id="MicrosporidiaDB:NEQG_01507"/>
<dbReference type="AlphaFoldDB" id="I3EFR6"/>